<gene>
    <name evidence="2" type="ORF">ACFOUO_03955</name>
</gene>
<evidence type="ECO:0000259" key="1">
    <source>
        <dbReference type="Pfam" id="PF01609"/>
    </source>
</evidence>
<dbReference type="NCBIfam" id="NF033580">
    <property type="entry name" value="transpos_IS5_3"/>
    <property type="match status" value="1"/>
</dbReference>
<accession>A0ABV8JGN3</accession>
<organism evidence="2 3">
    <name type="scientific">Salinithrix halophila</name>
    <dbReference type="NCBI Taxonomy" id="1485204"/>
    <lineage>
        <taxon>Bacteria</taxon>
        <taxon>Bacillati</taxon>
        <taxon>Bacillota</taxon>
        <taxon>Bacilli</taxon>
        <taxon>Bacillales</taxon>
        <taxon>Thermoactinomycetaceae</taxon>
        <taxon>Salinithrix</taxon>
    </lineage>
</organism>
<reference evidence="3" key="1">
    <citation type="journal article" date="2019" name="Int. J. Syst. Evol. Microbiol.">
        <title>The Global Catalogue of Microorganisms (GCM) 10K type strain sequencing project: providing services to taxonomists for standard genome sequencing and annotation.</title>
        <authorList>
            <consortium name="The Broad Institute Genomics Platform"/>
            <consortium name="The Broad Institute Genome Sequencing Center for Infectious Disease"/>
            <person name="Wu L."/>
            <person name="Ma J."/>
        </authorList>
    </citation>
    <scope>NUCLEOTIDE SEQUENCE [LARGE SCALE GENOMIC DNA]</scope>
    <source>
        <strain evidence="3">IBRC-M 10813</strain>
    </source>
</reference>
<dbReference type="EMBL" id="JBHSAP010000007">
    <property type="protein sequence ID" value="MFC4075957.1"/>
    <property type="molecule type" value="Genomic_DNA"/>
</dbReference>
<feature type="domain" description="Transposase IS4-like" evidence="1">
    <location>
        <begin position="22"/>
        <end position="164"/>
    </location>
</feature>
<dbReference type="PANTHER" id="PTHR30007:SF1">
    <property type="entry name" value="BLR1914 PROTEIN"/>
    <property type="match status" value="1"/>
</dbReference>
<dbReference type="Proteomes" id="UP001595843">
    <property type="component" value="Unassembled WGS sequence"/>
</dbReference>
<evidence type="ECO:0000313" key="2">
    <source>
        <dbReference type="EMBL" id="MFC4075957.1"/>
    </source>
</evidence>
<dbReference type="RefSeq" id="WP_380702357.1">
    <property type="nucleotide sequence ID" value="NZ_JBHSAP010000007.1"/>
</dbReference>
<dbReference type="PANTHER" id="PTHR30007">
    <property type="entry name" value="PHP DOMAIN PROTEIN"/>
    <property type="match status" value="1"/>
</dbReference>
<comment type="caution">
    <text evidence="2">The sequence shown here is derived from an EMBL/GenBank/DDBJ whole genome shotgun (WGS) entry which is preliminary data.</text>
</comment>
<protein>
    <submittedName>
        <fullName evidence="2">IS5 family transposase</fullName>
    </submittedName>
</protein>
<evidence type="ECO:0000313" key="3">
    <source>
        <dbReference type="Proteomes" id="UP001595843"/>
    </source>
</evidence>
<dbReference type="InterPro" id="IPR002559">
    <property type="entry name" value="Transposase_11"/>
</dbReference>
<keyword evidence="3" id="KW-1185">Reference proteome</keyword>
<dbReference type="Pfam" id="PF01609">
    <property type="entry name" value="DDE_Tnp_1"/>
    <property type="match status" value="1"/>
</dbReference>
<name>A0ABV8JGN3_9BACL</name>
<sequence length="170" mass="19738">MDPSLFGRKLCICEKRGEKIGKTKAGKGSKVMLVSDGNGLLIGIHVTSAKPHEITLARKTLEAIRVPQKRGRPRNRPQELAADKAYDSKSFRQYLRKRGIKPTIPRIKSQKPKRGRPIQVGSAYRERWKIERCFAWMDNCRRLVVRYDLYVHMYKAFCFMALILWSVTKF</sequence>
<proteinExistence type="predicted"/>